<keyword evidence="4" id="KW-0282">Flagellum</keyword>
<keyword evidence="4" id="KW-0966">Cell projection</keyword>
<dbReference type="InterPro" id="IPR036679">
    <property type="entry name" value="FlgN-like_sf"/>
</dbReference>
<keyword evidence="5" id="KW-1185">Reference proteome</keyword>
<dbReference type="KEGG" id="vas:GT360_10650"/>
<sequence>MAALLSLVEFQLKNAHDLNALLIEERAAIASRISVEIEKLAKAKLTLIEQIRSTDERIGQHPDVTELKQDGNLTSLVDQINQTMSACQKENTLNGEALDRAQLSYNRLNNLMQQSQGKIGMTYNADGHTHTLSTLGTSLKA</sequence>
<evidence type="ECO:0000256" key="1">
    <source>
        <dbReference type="ARBA" id="ARBA00002397"/>
    </source>
</evidence>
<protein>
    <submittedName>
        <fullName evidence="4">Flagellar protein FlgN</fullName>
    </submittedName>
</protein>
<name>A0A7Z2YEB2_9VIBR</name>
<evidence type="ECO:0000313" key="4">
    <source>
        <dbReference type="EMBL" id="QIA63935.1"/>
    </source>
</evidence>
<keyword evidence="3" id="KW-1005">Bacterial flagellum biogenesis</keyword>
<dbReference type="Pfam" id="PF05130">
    <property type="entry name" value="FlgN"/>
    <property type="match status" value="1"/>
</dbReference>
<comment type="function">
    <text evidence="1">Required for the efficient initiation of filament assembly.</text>
</comment>
<dbReference type="Gene3D" id="1.20.58.300">
    <property type="entry name" value="FlgN-like"/>
    <property type="match status" value="1"/>
</dbReference>
<evidence type="ECO:0000256" key="2">
    <source>
        <dbReference type="ARBA" id="ARBA00007703"/>
    </source>
</evidence>
<dbReference type="InterPro" id="IPR007809">
    <property type="entry name" value="FlgN-like"/>
</dbReference>
<dbReference type="GO" id="GO:0044780">
    <property type="term" value="P:bacterial-type flagellum assembly"/>
    <property type="evidence" value="ECO:0007669"/>
    <property type="project" value="InterPro"/>
</dbReference>
<evidence type="ECO:0000313" key="5">
    <source>
        <dbReference type="Proteomes" id="UP000464262"/>
    </source>
</evidence>
<dbReference type="SUPFAM" id="SSF140566">
    <property type="entry name" value="FlgN-like"/>
    <property type="match status" value="1"/>
</dbReference>
<dbReference type="EMBL" id="CP047475">
    <property type="protein sequence ID" value="QIA63935.1"/>
    <property type="molecule type" value="Genomic_DNA"/>
</dbReference>
<reference evidence="4 5" key="1">
    <citation type="submission" date="2020-01" db="EMBL/GenBank/DDBJ databases">
        <title>Whole genome and functional gene identification of agarase of Vibrio HN897.</title>
        <authorList>
            <person name="Liu Y."/>
            <person name="Zhao Z."/>
        </authorList>
    </citation>
    <scope>NUCLEOTIDE SEQUENCE [LARGE SCALE GENOMIC DNA]</scope>
    <source>
        <strain evidence="4 5">HN897</strain>
    </source>
</reference>
<organism evidence="4 5">
    <name type="scientific">Vibrio astriarenae</name>
    <dbReference type="NCBI Taxonomy" id="1481923"/>
    <lineage>
        <taxon>Bacteria</taxon>
        <taxon>Pseudomonadati</taxon>
        <taxon>Pseudomonadota</taxon>
        <taxon>Gammaproteobacteria</taxon>
        <taxon>Vibrionales</taxon>
        <taxon>Vibrionaceae</taxon>
        <taxon>Vibrio</taxon>
    </lineage>
</organism>
<gene>
    <name evidence="4" type="ORF">GT360_10650</name>
</gene>
<comment type="similarity">
    <text evidence="2">Belongs to the FlgN family.</text>
</comment>
<proteinExistence type="inferred from homology"/>
<dbReference type="AlphaFoldDB" id="A0A7Z2YEB2"/>
<evidence type="ECO:0000256" key="3">
    <source>
        <dbReference type="ARBA" id="ARBA00022795"/>
    </source>
</evidence>
<accession>A0A7Z2YEB2</accession>
<keyword evidence="4" id="KW-0969">Cilium</keyword>
<dbReference type="Proteomes" id="UP000464262">
    <property type="component" value="Chromosome 1"/>
</dbReference>
<dbReference type="RefSeq" id="WP_164648830.1">
    <property type="nucleotide sequence ID" value="NZ_CP047475.1"/>
</dbReference>